<accession>A0AAV2VM54</accession>
<evidence type="ECO:0000256" key="1">
    <source>
        <dbReference type="SAM" id="MobiDB-lite"/>
    </source>
</evidence>
<evidence type="ECO:0000313" key="3">
    <source>
        <dbReference type="EMBL" id="CCO45549.1"/>
    </source>
</evidence>
<dbReference type="Proteomes" id="UP000018211">
    <property type="component" value="Unassembled WGS sequence"/>
</dbReference>
<dbReference type="EMBL" id="CAOF01000061">
    <property type="protein sequence ID" value="CCO45549.1"/>
    <property type="molecule type" value="Genomic_DNA"/>
</dbReference>
<organism evidence="3 4">
    <name type="scientific">Vibrio nigripulchritudo SOn1</name>
    <dbReference type="NCBI Taxonomy" id="1238450"/>
    <lineage>
        <taxon>Bacteria</taxon>
        <taxon>Pseudomonadati</taxon>
        <taxon>Pseudomonadota</taxon>
        <taxon>Gammaproteobacteria</taxon>
        <taxon>Vibrionales</taxon>
        <taxon>Vibrionaceae</taxon>
        <taxon>Vibrio</taxon>
    </lineage>
</organism>
<proteinExistence type="predicted"/>
<reference evidence="3 4" key="1">
    <citation type="journal article" date="2013" name="ISME J.">
        <title>Comparative genomics of pathogenic lineages of Vibrio nigripulchritudo identifies virulence-associated traits.</title>
        <authorList>
            <person name="Goudenege D."/>
            <person name="Labreuche Y."/>
            <person name="Krin E."/>
            <person name="Ansquer D."/>
            <person name="Mangenot S."/>
            <person name="Calteau A."/>
            <person name="Medigue C."/>
            <person name="Mazel D."/>
            <person name="Polz M.F."/>
            <person name="Le Roux F."/>
        </authorList>
    </citation>
    <scope>NUCLEOTIDE SEQUENCE [LARGE SCALE GENOMIC DNA]</scope>
    <source>
        <strain evidence="3 4">SOn1</strain>
    </source>
</reference>
<name>A0AAV2VM54_9VIBR</name>
<dbReference type="AlphaFoldDB" id="A0AAV2VM54"/>
<feature type="chain" id="PRO_5044022194" evidence="2">
    <location>
        <begin position="22"/>
        <end position="136"/>
    </location>
</feature>
<comment type="caution">
    <text evidence="3">The sequence shown here is derived from an EMBL/GenBank/DDBJ whole genome shotgun (WGS) entry which is preliminary data.</text>
</comment>
<dbReference type="RefSeq" id="WP_022610987.1">
    <property type="nucleotide sequence ID" value="NZ_LK391965.1"/>
</dbReference>
<feature type="signal peptide" evidence="2">
    <location>
        <begin position="1"/>
        <end position="21"/>
    </location>
</feature>
<evidence type="ECO:0000313" key="4">
    <source>
        <dbReference type="Proteomes" id="UP000018211"/>
    </source>
</evidence>
<protein>
    <submittedName>
        <fullName evidence="3">Uncharacterized protein</fullName>
    </submittedName>
</protein>
<dbReference type="InterPro" id="IPR032609">
    <property type="entry name" value="DUF4893"/>
</dbReference>
<evidence type="ECO:0000256" key="2">
    <source>
        <dbReference type="SAM" id="SignalP"/>
    </source>
</evidence>
<sequence>MKLITSMIALAAITTSTFSFADEKSTNQDLVGNYACAFTQYSGDETYAYPDFKCKITEKDGVLTLEKLSGSQRIKGVVTPTASGFEFEGTYFCPWGDCTHDVYGEFQTQKKGEFAGSVHRSTDPSDFTDVDLRRTK</sequence>
<feature type="region of interest" description="Disordered" evidence="1">
    <location>
        <begin position="115"/>
        <end position="136"/>
    </location>
</feature>
<keyword evidence="2" id="KW-0732">Signal</keyword>
<gene>
    <name evidence="3" type="ORF">VIBNISOn1_1530003</name>
</gene>
<dbReference type="Pfam" id="PF16233">
    <property type="entry name" value="DUF4893"/>
    <property type="match status" value="1"/>
</dbReference>